<reference evidence="2" key="2">
    <citation type="journal article" date="2015" name="Data Brief">
        <title>Shoot transcriptome of the giant reed, Arundo donax.</title>
        <authorList>
            <person name="Barrero R.A."/>
            <person name="Guerrero F.D."/>
            <person name="Moolhuijzen P."/>
            <person name="Goolsby J.A."/>
            <person name="Tidwell J."/>
            <person name="Bellgard S.E."/>
            <person name="Bellgard M.I."/>
        </authorList>
    </citation>
    <scope>NUCLEOTIDE SEQUENCE</scope>
    <source>
        <tissue evidence="2">Shoot tissue taken approximately 20 cm above the soil surface</tissue>
    </source>
</reference>
<feature type="compositionally biased region" description="Basic residues" evidence="1">
    <location>
        <begin position="26"/>
        <end position="37"/>
    </location>
</feature>
<proteinExistence type="predicted"/>
<feature type="region of interest" description="Disordered" evidence="1">
    <location>
        <begin position="136"/>
        <end position="155"/>
    </location>
</feature>
<evidence type="ECO:0000256" key="1">
    <source>
        <dbReference type="SAM" id="MobiDB-lite"/>
    </source>
</evidence>
<reference evidence="2" key="1">
    <citation type="submission" date="2014-09" db="EMBL/GenBank/DDBJ databases">
        <authorList>
            <person name="Magalhaes I.L.F."/>
            <person name="Oliveira U."/>
            <person name="Santos F.R."/>
            <person name="Vidigal T.H.D.A."/>
            <person name="Brescovit A.D."/>
            <person name="Santos A.J."/>
        </authorList>
    </citation>
    <scope>NUCLEOTIDE SEQUENCE</scope>
    <source>
        <tissue evidence="2">Shoot tissue taken approximately 20 cm above the soil surface</tissue>
    </source>
</reference>
<protein>
    <submittedName>
        <fullName evidence="2">Uncharacterized protein</fullName>
    </submittedName>
</protein>
<evidence type="ECO:0000313" key="2">
    <source>
        <dbReference type="EMBL" id="JAD93290.1"/>
    </source>
</evidence>
<feature type="region of interest" description="Disordered" evidence="1">
    <location>
        <begin position="22"/>
        <end position="109"/>
    </location>
</feature>
<sequence>MGPGPRRRRRGALLLPPACDEVLAQGRRRGKGGRRRRLEGVREGEARRLAAMQAPRRRQADARLLPQRRQAHRLGHARVPPPPRRHSPPPAPCELPWRGTRGQRLGGLPHIQEDKAGSFQRQGGCRGESVIAIVVRDRHLRDRRPGGRRTEQQQQ</sequence>
<name>A0A0A9E5W8_ARUDO</name>
<dbReference type="EMBL" id="GBRH01204605">
    <property type="protein sequence ID" value="JAD93290.1"/>
    <property type="molecule type" value="Transcribed_RNA"/>
</dbReference>
<feature type="compositionally biased region" description="Basic and acidic residues" evidence="1">
    <location>
        <begin position="38"/>
        <end position="48"/>
    </location>
</feature>
<organism evidence="2">
    <name type="scientific">Arundo donax</name>
    <name type="common">Giant reed</name>
    <name type="synonym">Donax arundinaceus</name>
    <dbReference type="NCBI Taxonomy" id="35708"/>
    <lineage>
        <taxon>Eukaryota</taxon>
        <taxon>Viridiplantae</taxon>
        <taxon>Streptophyta</taxon>
        <taxon>Embryophyta</taxon>
        <taxon>Tracheophyta</taxon>
        <taxon>Spermatophyta</taxon>
        <taxon>Magnoliopsida</taxon>
        <taxon>Liliopsida</taxon>
        <taxon>Poales</taxon>
        <taxon>Poaceae</taxon>
        <taxon>PACMAD clade</taxon>
        <taxon>Arundinoideae</taxon>
        <taxon>Arundineae</taxon>
        <taxon>Arundo</taxon>
    </lineage>
</organism>
<dbReference type="AlphaFoldDB" id="A0A0A9E5W8"/>
<accession>A0A0A9E5W8</accession>